<evidence type="ECO:0000256" key="3">
    <source>
        <dbReference type="ARBA" id="ARBA00023125"/>
    </source>
</evidence>
<feature type="domain" description="GCM" evidence="6">
    <location>
        <begin position="17"/>
        <end position="175"/>
    </location>
</feature>
<dbReference type="GO" id="GO:0000978">
    <property type="term" value="F:RNA polymerase II cis-regulatory region sequence-specific DNA binding"/>
    <property type="evidence" value="ECO:0007669"/>
    <property type="project" value="TreeGrafter"/>
</dbReference>
<dbReference type="PANTHER" id="PTHR12414">
    <property type="entry name" value="GLIAL CELLS MISSING RELATED/GLIDE"/>
    <property type="match status" value="1"/>
</dbReference>
<dbReference type="InterPro" id="IPR039791">
    <property type="entry name" value="GCM"/>
</dbReference>
<comment type="caution">
    <text evidence="7">The sequence shown here is derived from an EMBL/GenBank/DDBJ whole genome shotgun (WGS) entry which is preliminary data.</text>
</comment>
<proteinExistence type="predicted"/>
<dbReference type="InterPro" id="IPR036115">
    <property type="entry name" value="GCM_dom_sf"/>
</dbReference>
<dbReference type="Pfam" id="PF03615">
    <property type="entry name" value="GCM"/>
    <property type="match status" value="1"/>
</dbReference>
<dbReference type="EMBL" id="WJQU01000001">
    <property type="protein sequence ID" value="KAJ6649254.1"/>
    <property type="molecule type" value="Genomic_DNA"/>
</dbReference>
<evidence type="ECO:0000313" key="7">
    <source>
        <dbReference type="EMBL" id="KAJ6649254.1"/>
    </source>
</evidence>
<dbReference type="GO" id="GO:0005634">
    <property type="term" value="C:nucleus"/>
    <property type="evidence" value="ECO:0007669"/>
    <property type="project" value="TreeGrafter"/>
</dbReference>
<dbReference type="InterPro" id="IPR003902">
    <property type="entry name" value="Tscrpt_reg_GCM"/>
</dbReference>
<dbReference type="SUPFAM" id="SSF90073">
    <property type="entry name" value="GCM domain"/>
    <property type="match status" value="1"/>
</dbReference>
<dbReference type="InterPro" id="IPR043020">
    <property type="entry name" value="GCM_large"/>
</dbReference>
<dbReference type="PANTHER" id="PTHR12414:SF8">
    <property type="entry name" value="TRANSCRIPTION FACTOR GLIAL CELLS MISSING-RELATED"/>
    <property type="match status" value="1"/>
</dbReference>
<evidence type="ECO:0000256" key="5">
    <source>
        <dbReference type="ARBA" id="ARBA00023242"/>
    </source>
</evidence>
<evidence type="ECO:0000259" key="6">
    <source>
        <dbReference type="PROSITE" id="PS50807"/>
    </source>
</evidence>
<evidence type="ECO:0000256" key="1">
    <source>
        <dbReference type="ARBA" id="ARBA00022473"/>
    </source>
</evidence>
<dbReference type="Gene3D" id="3.30.70.3530">
    <property type="entry name" value="GCM motif"/>
    <property type="match status" value="1"/>
</dbReference>
<name>A0A9Q0S8E4_9DIPT</name>
<keyword evidence="3" id="KW-0238">DNA-binding</keyword>
<dbReference type="Gene3D" id="2.20.25.670">
    <property type="entry name" value="GCM domain, large subdomain"/>
    <property type="match status" value="1"/>
</dbReference>
<keyword evidence="1" id="KW-0217">Developmental protein</keyword>
<dbReference type="OrthoDB" id="6241117at2759"/>
<dbReference type="GO" id="GO:0042063">
    <property type="term" value="P:gliogenesis"/>
    <property type="evidence" value="ECO:0007669"/>
    <property type="project" value="TreeGrafter"/>
</dbReference>
<keyword evidence="4" id="KW-0804">Transcription</keyword>
<keyword evidence="8" id="KW-1185">Reference proteome</keyword>
<dbReference type="InterPro" id="IPR043021">
    <property type="entry name" value="GCM_small"/>
</dbReference>
<evidence type="ECO:0000256" key="4">
    <source>
        <dbReference type="ARBA" id="ARBA00023163"/>
    </source>
</evidence>
<accession>A0A9Q0S8E4</accession>
<protein>
    <submittedName>
        <fullName evidence="7">Transcription factor glial cells missing</fullName>
    </submittedName>
</protein>
<organism evidence="7 8">
    <name type="scientific">Pseudolycoriella hygida</name>
    <dbReference type="NCBI Taxonomy" id="35572"/>
    <lineage>
        <taxon>Eukaryota</taxon>
        <taxon>Metazoa</taxon>
        <taxon>Ecdysozoa</taxon>
        <taxon>Arthropoda</taxon>
        <taxon>Hexapoda</taxon>
        <taxon>Insecta</taxon>
        <taxon>Pterygota</taxon>
        <taxon>Neoptera</taxon>
        <taxon>Endopterygota</taxon>
        <taxon>Diptera</taxon>
        <taxon>Nematocera</taxon>
        <taxon>Sciaroidea</taxon>
        <taxon>Sciaridae</taxon>
        <taxon>Pseudolycoriella</taxon>
    </lineage>
</organism>
<keyword evidence="2" id="KW-0805">Transcription regulation</keyword>
<gene>
    <name evidence="7" type="primary">gcm_1</name>
    <name evidence="7" type="ORF">Bhyg_04488</name>
</gene>
<sequence length="522" mass="59561">MVVIYHNTQSQRTKMTVDWDINDSVVPKVEECDLNNYFEWADGHCRFVYPISSEEAKRHSSGWAMRNTNNHNVNILKKSCLGVLLCSLRCRLPNGDRIHLRPAICDKARKKQQGKQCPNRNCTGRLEIQPCRGHCGYPVTHFWRHTDNAIYFQAKGVHDHPRPEAKGSSESRRALGSSRRIRGLAVLLARDAALNTKLRTLKTPMKKSNLKLNNSQFNLKAKCNCSSLNCNCLSTYAATYGTYKDNLSDHYQQSENKTNERNAYQHAIEDEFSYSISYPNASSAPNQQTDGYSTSSYLLPSGDYFHPEEIFQLDQPIRSAYNSYSPHMMNEPTLTSNSRSPSASTLLDMESGTIQKNNSNLMNKAWINDVKYESCDDTSSLTSTSSQFDEAYYTFQTNNNNYLDSNQYGNSDYMNVTKMECGMAFEQNQFFDHCENIAGDQNVATAAHMQQYYYNEHQKTGDYNYHGTTLNDINNTANGYDMWNAPQQQHNDIHMHQTYASVTTNEFQAYNNSTGQQLVYSA</sequence>
<dbReference type="PROSITE" id="PS50807">
    <property type="entry name" value="GCM"/>
    <property type="match status" value="1"/>
</dbReference>
<dbReference type="GO" id="GO:0001228">
    <property type="term" value="F:DNA-binding transcription activator activity, RNA polymerase II-specific"/>
    <property type="evidence" value="ECO:0007669"/>
    <property type="project" value="InterPro"/>
</dbReference>
<dbReference type="AlphaFoldDB" id="A0A9Q0S8E4"/>
<dbReference type="Proteomes" id="UP001151699">
    <property type="component" value="Chromosome A"/>
</dbReference>
<keyword evidence="5" id="KW-0539">Nucleus</keyword>
<evidence type="ECO:0000313" key="8">
    <source>
        <dbReference type="Proteomes" id="UP001151699"/>
    </source>
</evidence>
<reference evidence="7" key="1">
    <citation type="submission" date="2022-07" db="EMBL/GenBank/DDBJ databases">
        <authorList>
            <person name="Trinca V."/>
            <person name="Uliana J.V.C."/>
            <person name="Torres T.T."/>
            <person name="Ward R.J."/>
            <person name="Monesi N."/>
        </authorList>
    </citation>
    <scope>NUCLEOTIDE SEQUENCE</scope>
    <source>
        <strain evidence="7">HSMRA1968</strain>
        <tissue evidence="7">Whole embryos</tissue>
    </source>
</reference>
<evidence type="ECO:0000256" key="2">
    <source>
        <dbReference type="ARBA" id="ARBA00023015"/>
    </source>
</evidence>